<evidence type="ECO:0000313" key="2">
    <source>
        <dbReference type="WBParaSite" id="ES5_v2.g26718.t1"/>
    </source>
</evidence>
<sequence>MLDKTSCKTPVIERLCLNQSSIEYQKDSEHKVFSSIDECSIEGKVCQHFLFICEKDNCNMNCGINEVNLPSSTSTTTSTSTPSTTTTIPKNPSNTVPPSITTPTFENGGNFAAISFYLFGLFTLAFSAIF</sequence>
<dbReference type="WBParaSite" id="ES5_v2.g26718.t1">
    <property type="protein sequence ID" value="ES5_v2.g26718.t1"/>
    <property type="gene ID" value="ES5_v2.g26718"/>
</dbReference>
<reference evidence="2" key="1">
    <citation type="submission" date="2022-11" db="UniProtKB">
        <authorList>
            <consortium name="WormBaseParasite"/>
        </authorList>
    </citation>
    <scope>IDENTIFICATION</scope>
</reference>
<organism evidence="1 2">
    <name type="scientific">Panagrolaimus sp. ES5</name>
    <dbReference type="NCBI Taxonomy" id="591445"/>
    <lineage>
        <taxon>Eukaryota</taxon>
        <taxon>Metazoa</taxon>
        <taxon>Ecdysozoa</taxon>
        <taxon>Nematoda</taxon>
        <taxon>Chromadorea</taxon>
        <taxon>Rhabditida</taxon>
        <taxon>Tylenchina</taxon>
        <taxon>Panagrolaimomorpha</taxon>
        <taxon>Panagrolaimoidea</taxon>
        <taxon>Panagrolaimidae</taxon>
        <taxon>Panagrolaimus</taxon>
    </lineage>
</organism>
<accession>A0AC34GAM5</accession>
<dbReference type="Proteomes" id="UP000887579">
    <property type="component" value="Unplaced"/>
</dbReference>
<protein>
    <submittedName>
        <fullName evidence="2">ShKT domain-containing protein</fullName>
    </submittedName>
</protein>
<evidence type="ECO:0000313" key="1">
    <source>
        <dbReference type="Proteomes" id="UP000887579"/>
    </source>
</evidence>
<proteinExistence type="predicted"/>
<name>A0AC34GAM5_9BILA</name>